<protein>
    <submittedName>
        <fullName evidence="5">Transcriptional regulator, LacI family</fullName>
    </submittedName>
</protein>
<dbReference type="SUPFAM" id="SSF47413">
    <property type="entry name" value="lambda repressor-like DNA-binding domains"/>
    <property type="match status" value="1"/>
</dbReference>
<dbReference type="GO" id="GO:0000976">
    <property type="term" value="F:transcription cis-regulatory region binding"/>
    <property type="evidence" value="ECO:0007669"/>
    <property type="project" value="TreeGrafter"/>
</dbReference>
<dbReference type="InterPro" id="IPR000843">
    <property type="entry name" value="HTH_LacI"/>
</dbReference>
<dbReference type="PaxDb" id="584708-Apau_1860"/>
<evidence type="ECO:0000313" key="6">
    <source>
        <dbReference type="Proteomes" id="UP000005096"/>
    </source>
</evidence>
<evidence type="ECO:0000313" key="5">
    <source>
        <dbReference type="EMBL" id="EFQ24274.1"/>
    </source>
</evidence>
<dbReference type="STRING" id="584708.Apau_1860"/>
<dbReference type="Proteomes" id="UP000005096">
    <property type="component" value="Chromosome"/>
</dbReference>
<dbReference type="Gene3D" id="3.40.50.2300">
    <property type="match status" value="1"/>
</dbReference>
<dbReference type="InterPro" id="IPR010982">
    <property type="entry name" value="Lambda_DNA-bd_dom_sf"/>
</dbReference>
<keyword evidence="2" id="KW-0238">DNA-binding</keyword>
<keyword evidence="3" id="KW-0804">Transcription</keyword>
<feature type="domain" description="HTH lacI-type" evidence="4">
    <location>
        <begin position="1"/>
        <end position="55"/>
    </location>
</feature>
<evidence type="ECO:0000256" key="2">
    <source>
        <dbReference type="ARBA" id="ARBA00023125"/>
    </source>
</evidence>
<sequence length="273" mass="29688">MTMKDVARVAGVDKGTVSRVLRGDPRISDATGRRVWEAARELGYRMDVTARGLSSGRTGLAGVLVPSLGEWWVGPFLEGARRSLGSAGWDLLPLESGRDPRGALRGAERLVARRVEGVLWAEGRILPPEGFFLPTVRWGADEGACLGLDAPGVLRGVRRAFPGRRFRYCGGPGALFPFLSRLEEEGEGLPLALVDGAQALPPGPSLWCGDARIAALLGLCCLPWGAFEIGVAAGRLLQRRLRHPEALFPKLRWLVHPRDSRGEPLPREEKRKP</sequence>
<dbReference type="GO" id="GO:0003700">
    <property type="term" value="F:DNA-binding transcription factor activity"/>
    <property type="evidence" value="ECO:0007669"/>
    <property type="project" value="TreeGrafter"/>
</dbReference>
<dbReference type="AlphaFoldDB" id="E3CW19"/>
<dbReference type="Gene3D" id="1.10.260.40">
    <property type="entry name" value="lambda repressor-like DNA-binding domains"/>
    <property type="match status" value="1"/>
</dbReference>
<dbReference type="OrthoDB" id="4810at2"/>
<keyword evidence="1" id="KW-0805">Transcription regulation</keyword>
<dbReference type="EMBL" id="CM001022">
    <property type="protein sequence ID" value="EFQ24274.1"/>
    <property type="molecule type" value="Genomic_DNA"/>
</dbReference>
<evidence type="ECO:0000256" key="3">
    <source>
        <dbReference type="ARBA" id="ARBA00023163"/>
    </source>
</evidence>
<accession>E3CW19</accession>
<dbReference type="SUPFAM" id="SSF53822">
    <property type="entry name" value="Periplasmic binding protein-like I"/>
    <property type="match status" value="1"/>
</dbReference>
<evidence type="ECO:0000259" key="4">
    <source>
        <dbReference type="PROSITE" id="PS50932"/>
    </source>
</evidence>
<keyword evidence="6" id="KW-1185">Reference proteome</keyword>
<dbReference type="PANTHER" id="PTHR30146">
    <property type="entry name" value="LACI-RELATED TRANSCRIPTIONAL REPRESSOR"/>
    <property type="match status" value="1"/>
</dbReference>
<dbReference type="HOGENOM" id="CLU_1015401_0_0_0"/>
<dbReference type="eggNOG" id="COG1609">
    <property type="taxonomic scope" value="Bacteria"/>
</dbReference>
<gene>
    <name evidence="5" type="ORF">Apau_1860</name>
</gene>
<dbReference type="SMART" id="SM00354">
    <property type="entry name" value="HTH_LACI"/>
    <property type="match status" value="1"/>
</dbReference>
<evidence type="ECO:0000256" key="1">
    <source>
        <dbReference type="ARBA" id="ARBA00023015"/>
    </source>
</evidence>
<reference evidence="5 6" key="1">
    <citation type="journal article" date="2010" name="Stand. Genomic Sci.">
        <title>Non-contiguous finished genome sequence of Aminomonas paucivorans type strain (GLU-3).</title>
        <authorList>
            <person name="Pitluck S."/>
            <person name="Yasawong M."/>
            <person name="Held B."/>
            <person name="Lapidus A."/>
            <person name="Nolan M."/>
            <person name="Copeland A."/>
            <person name="Lucas S."/>
            <person name="Del Rio T.G."/>
            <person name="Tice H."/>
            <person name="Cheng J.F."/>
            <person name="Chertkov O."/>
            <person name="Goodwin L."/>
            <person name="Tapia R."/>
            <person name="Han C."/>
            <person name="Liolios K."/>
            <person name="Ivanova N."/>
            <person name="Mavromatis K."/>
            <person name="Ovchinnikova G."/>
            <person name="Pati A."/>
            <person name="Chen A."/>
            <person name="Palaniappan K."/>
            <person name="Land M."/>
            <person name="Hauser L."/>
            <person name="Chang Y.J."/>
            <person name="Jeffries C.D."/>
            <person name="Pukall R."/>
            <person name="Spring S."/>
            <person name="Rohde M."/>
            <person name="Sikorski J."/>
            <person name="Goker M."/>
            <person name="Woyke T."/>
            <person name="Bristow J."/>
            <person name="Eisen J.A."/>
            <person name="Markowitz V."/>
            <person name="Hugenholtz P."/>
            <person name="Kyrpides N.C."/>
            <person name="Klenk H.P."/>
        </authorList>
    </citation>
    <scope>NUCLEOTIDE SEQUENCE [LARGE SCALE GENOMIC DNA]</scope>
    <source>
        <strain evidence="5 6">DSM 12260</strain>
    </source>
</reference>
<dbReference type="Pfam" id="PF00356">
    <property type="entry name" value="LacI"/>
    <property type="match status" value="1"/>
</dbReference>
<proteinExistence type="predicted"/>
<dbReference type="InterPro" id="IPR028082">
    <property type="entry name" value="Peripla_BP_I"/>
</dbReference>
<dbReference type="PROSITE" id="PS50932">
    <property type="entry name" value="HTH_LACI_2"/>
    <property type="match status" value="1"/>
</dbReference>
<organism evidence="5 6">
    <name type="scientific">Aminomonas paucivorans DSM 12260</name>
    <dbReference type="NCBI Taxonomy" id="584708"/>
    <lineage>
        <taxon>Bacteria</taxon>
        <taxon>Thermotogati</taxon>
        <taxon>Synergistota</taxon>
        <taxon>Synergistia</taxon>
        <taxon>Synergistales</taxon>
        <taxon>Synergistaceae</taxon>
        <taxon>Aminomonas</taxon>
    </lineage>
</organism>
<dbReference type="PANTHER" id="PTHR30146:SF109">
    <property type="entry name" value="HTH-TYPE TRANSCRIPTIONAL REGULATOR GALS"/>
    <property type="match status" value="1"/>
</dbReference>
<name>E3CW19_9BACT</name>
<dbReference type="CDD" id="cd01392">
    <property type="entry name" value="HTH_LacI"/>
    <property type="match status" value="1"/>
</dbReference>